<evidence type="ECO:0000256" key="1">
    <source>
        <dbReference type="ARBA" id="ARBA00022729"/>
    </source>
</evidence>
<sequence length="187" mass="21564">MTLNTAFLYLLIIIVFCFQTKKKIVIRKLDMCKGQGKYPVMFSNATTSYNKQSQEMWFGVNIDVDKEVSNNFTMAFDFIRCDASGNPDSCEYVIKNYVNKEICKYMGMKNQAWTVFVDYVHPPLKCPIKPATYKLVNSPVKADFLRTLPIGDAVWKVTFRGYDNDVYLACVNLELQVIPFVREGRRG</sequence>
<keyword evidence="4" id="KW-1185">Reference proteome</keyword>
<evidence type="ECO:0000313" key="3">
    <source>
        <dbReference type="EMBL" id="KAJ8918987.1"/>
    </source>
</evidence>
<dbReference type="EMBL" id="JANEYG010000021">
    <property type="protein sequence ID" value="KAJ8918987.1"/>
    <property type="molecule type" value="Genomic_DNA"/>
</dbReference>
<keyword evidence="1 2" id="KW-0732">Signal</keyword>
<evidence type="ECO:0000313" key="4">
    <source>
        <dbReference type="Proteomes" id="UP001159042"/>
    </source>
</evidence>
<accession>A0AAV8VY42</accession>
<reference evidence="3 4" key="1">
    <citation type="journal article" date="2023" name="Insect Mol. Biol.">
        <title>Genome sequencing provides insights into the evolution of gene families encoding plant cell wall-degrading enzymes in longhorned beetles.</title>
        <authorList>
            <person name="Shin N.R."/>
            <person name="Okamura Y."/>
            <person name="Kirsch R."/>
            <person name="Pauchet Y."/>
        </authorList>
    </citation>
    <scope>NUCLEOTIDE SEQUENCE [LARGE SCALE GENOMIC DNA]</scope>
    <source>
        <strain evidence="3">EAD_L_NR</strain>
    </source>
</reference>
<dbReference type="AlphaFoldDB" id="A0AAV8VY42"/>
<evidence type="ECO:0008006" key="5">
    <source>
        <dbReference type="Google" id="ProtNLM"/>
    </source>
</evidence>
<comment type="caution">
    <text evidence="3">The sequence shown here is derived from an EMBL/GenBank/DDBJ whole genome shotgun (WGS) entry which is preliminary data.</text>
</comment>
<protein>
    <recommendedName>
        <fullName evidence="5">MD-2-related lipid-recognition domain-containing protein</fullName>
    </recommendedName>
</protein>
<feature type="chain" id="PRO_5043687118" description="MD-2-related lipid-recognition domain-containing protein" evidence="2">
    <location>
        <begin position="18"/>
        <end position="187"/>
    </location>
</feature>
<organism evidence="3 4">
    <name type="scientific">Exocentrus adspersus</name>
    <dbReference type="NCBI Taxonomy" id="1586481"/>
    <lineage>
        <taxon>Eukaryota</taxon>
        <taxon>Metazoa</taxon>
        <taxon>Ecdysozoa</taxon>
        <taxon>Arthropoda</taxon>
        <taxon>Hexapoda</taxon>
        <taxon>Insecta</taxon>
        <taxon>Pterygota</taxon>
        <taxon>Neoptera</taxon>
        <taxon>Endopterygota</taxon>
        <taxon>Coleoptera</taxon>
        <taxon>Polyphaga</taxon>
        <taxon>Cucujiformia</taxon>
        <taxon>Chrysomeloidea</taxon>
        <taxon>Cerambycidae</taxon>
        <taxon>Lamiinae</taxon>
        <taxon>Acanthocinini</taxon>
        <taxon>Exocentrus</taxon>
    </lineage>
</organism>
<dbReference type="InterPro" id="IPR036846">
    <property type="entry name" value="GM2-AP_sf"/>
</dbReference>
<dbReference type="Proteomes" id="UP001159042">
    <property type="component" value="Unassembled WGS sequence"/>
</dbReference>
<dbReference type="Gene3D" id="2.70.220.10">
    <property type="entry name" value="Ganglioside GM2 activator"/>
    <property type="match status" value="1"/>
</dbReference>
<proteinExistence type="predicted"/>
<feature type="signal peptide" evidence="2">
    <location>
        <begin position="1"/>
        <end position="17"/>
    </location>
</feature>
<gene>
    <name evidence="3" type="ORF">NQ315_016891</name>
</gene>
<name>A0AAV8VY42_9CUCU</name>
<evidence type="ECO:0000256" key="2">
    <source>
        <dbReference type="SAM" id="SignalP"/>
    </source>
</evidence>